<dbReference type="STRING" id="585531.HMPREF0063_12881"/>
<dbReference type="AlphaFoldDB" id="E2SFS2"/>
<comment type="caution">
    <text evidence="4">The sequence shown here is derived from an EMBL/GenBank/DDBJ whole genome shotgun (WGS) entry which is preliminary data.</text>
</comment>
<dbReference type="EMBL" id="ACLF03000014">
    <property type="protein sequence ID" value="EFQ81974.1"/>
    <property type="molecule type" value="Genomic_DNA"/>
</dbReference>
<dbReference type="PANTHER" id="PTHR10963:SF60">
    <property type="entry name" value="GRAM-NEGATIVE BACTERIA-BINDING PROTEIN 1-RELATED"/>
    <property type="match status" value="1"/>
</dbReference>
<feature type="domain" description="GH16" evidence="3">
    <location>
        <begin position="430"/>
        <end position="699"/>
    </location>
</feature>
<evidence type="ECO:0000313" key="5">
    <source>
        <dbReference type="Proteomes" id="UP000003111"/>
    </source>
</evidence>
<dbReference type="CDD" id="cd08023">
    <property type="entry name" value="GH16_laminarinase_like"/>
    <property type="match status" value="1"/>
</dbReference>
<dbReference type="RefSeq" id="WP_007079023.1">
    <property type="nucleotide sequence ID" value="NZ_CM001024.1"/>
</dbReference>
<accession>E2SFS2</accession>
<keyword evidence="4" id="KW-0378">Hydrolase</keyword>
<protein>
    <submittedName>
        <fullName evidence="4">Glycosyl hydrolase family 16</fullName>
    </submittedName>
</protein>
<dbReference type="GO" id="GO:0005975">
    <property type="term" value="P:carbohydrate metabolic process"/>
    <property type="evidence" value="ECO:0007669"/>
    <property type="project" value="InterPro"/>
</dbReference>
<dbReference type="InterPro" id="IPR013320">
    <property type="entry name" value="ConA-like_dom_sf"/>
</dbReference>
<dbReference type="Proteomes" id="UP000003111">
    <property type="component" value="Unassembled WGS sequence"/>
</dbReference>
<dbReference type="PANTHER" id="PTHR10963">
    <property type="entry name" value="GLYCOSYL HYDROLASE-RELATED"/>
    <property type="match status" value="1"/>
</dbReference>
<dbReference type="Pfam" id="PF00722">
    <property type="entry name" value="Glyco_hydro_16"/>
    <property type="match status" value="1"/>
</dbReference>
<dbReference type="InterPro" id="IPR000757">
    <property type="entry name" value="Beta-glucanase-like"/>
</dbReference>
<evidence type="ECO:0000313" key="4">
    <source>
        <dbReference type="EMBL" id="EFQ81974.1"/>
    </source>
</evidence>
<evidence type="ECO:0000256" key="2">
    <source>
        <dbReference type="SAM" id="SignalP"/>
    </source>
</evidence>
<gene>
    <name evidence="4" type="ORF">HMPREF0063_12881</name>
</gene>
<dbReference type="PROSITE" id="PS51762">
    <property type="entry name" value="GH16_2"/>
    <property type="match status" value="1"/>
</dbReference>
<dbReference type="Gene3D" id="2.60.120.200">
    <property type="match status" value="1"/>
</dbReference>
<feature type="region of interest" description="Disordered" evidence="1">
    <location>
        <begin position="414"/>
        <end position="445"/>
    </location>
</feature>
<organism evidence="4 5">
    <name type="scientific">Aeromicrobium marinum DSM 15272</name>
    <dbReference type="NCBI Taxonomy" id="585531"/>
    <lineage>
        <taxon>Bacteria</taxon>
        <taxon>Bacillati</taxon>
        <taxon>Actinomycetota</taxon>
        <taxon>Actinomycetes</taxon>
        <taxon>Propionibacteriales</taxon>
        <taxon>Nocardioidaceae</taxon>
        <taxon>Aeromicrobium</taxon>
    </lineage>
</organism>
<feature type="signal peptide" evidence="2">
    <location>
        <begin position="1"/>
        <end position="37"/>
    </location>
</feature>
<feature type="compositionally biased region" description="Low complexity" evidence="1">
    <location>
        <begin position="414"/>
        <end position="428"/>
    </location>
</feature>
<sequence length="699" mass="74271">MSVTTTPRRVPPALRVVTSLFLSVVVAAGLMGGPASAATTPPAEYEWTDTRTVTSTVTVEEWVTLGVHVGYGKATATATATATRTVRKPTQWEAFYWASSDAYYAAEAEAKALADAQARPIALAAAQADAQAKADAAAAGVEYTATATRSETVTAEEWVTLGVHVGYGKATATATATATRTVRKPTQWEAYYWASYDAFYAAQAEAKASADAQARPIALAAAQADAQAKADAAAAGVEYTATATRTETVKVEEFVTLNGHVGYGTATATATATATRTVRKPTHWEAYYWASYDAFYAAQAEAKASADAQARPIARAAALADAQAKYDASLQGYSYSHEWTQTETVTVNESVTIGDFVGTGSATATATATATGTATKSTHWEAYYWAVINAHALARDEAQAIAAAEARPIALAQAEADAQAQYDAAQDVPDPDPEEPPPGPSCGPELLKADGTPWTCTFVDDFRGTALDTTKWSPVTTEESDFSYGDCFLGDGNNMTVASGVLSLTTRQEDEPVTCEHRDGPITTNVTSAAVTSLGTFSQTFGRFEIRAAMPQTAGPGLQSALWMVPDDPTYYGTWPGSGEIDIAEFYSQYPDRIIPAIHYNSLLSWATRTNNECYVYDPSSFHLYAVEWTPARITVKIDGQTCVDHLISPLAPLLGSAPFDRPYNINLTQMLGSGPNALAAGATFEDATLRIDYVRAWS</sequence>
<dbReference type="GO" id="GO:0004553">
    <property type="term" value="F:hydrolase activity, hydrolyzing O-glycosyl compounds"/>
    <property type="evidence" value="ECO:0007669"/>
    <property type="project" value="InterPro"/>
</dbReference>
<keyword evidence="5" id="KW-1185">Reference proteome</keyword>
<feature type="chain" id="PRO_5003164310" evidence="2">
    <location>
        <begin position="38"/>
        <end position="699"/>
    </location>
</feature>
<name>E2SFS2_9ACTN</name>
<dbReference type="eggNOG" id="COG2273">
    <property type="taxonomic scope" value="Bacteria"/>
</dbReference>
<evidence type="ECO:0000256" key="1">
    <source>
        <dbReference type="SAM" id="MobiDB-lite"/>
    </source>
</evidence>
<dbReference type="HOGENOM" id="CLU_394156_0_0_11"/>
<reference evidence="4" key="1">
    <citation type="submission" date="2010-08" db="EMBL/GenBank/DDBJ databases">
        <authorList>
            <person name="Muzny D."/>
            <person name="Qin X."/>
            <person name="Buhay C."/>
            <person name="Dugan-Rocha S."/>
            <person name="Ding Y."/>
            <person name="Chen G."/>
            <person name="Hawes A."/>
            <person name="Holder M."/>
            <person name="Jhangiani S."/>
            <person name="Johnson A."/>
            <person name="Khan Z."/>
            <person name="Li Z."/>
            <person name="Liu W."/>
            <person name="Liu X."/>
            <person name="Perez L."/>
            <person name="Shen H."/>
            <person name="Wang Q."/>
            <person name="Watt J."/>
            <person name="Xi L."/>
            <person name="Xin Y."/>
            <person name="Zhou J."/>
            <person name="Deng J."/>
            <person name="Jiang H."/>
            <person name="Liu Y."/>
            <person name="Qu J."/>
            <person name="Song X.-Z."/>
            <person name="Zhang L."/>
            <person name="Villasana D."/>
            <person name="Johnson A."/>
            <person name="Liu J."/>
            <person name="Liyanage D."/>
            <person name="Lorensuhewa L."/>
            <person name="Robinson T."/>
            <person name="Song A."/>
            <person name="Song B.-B."/>
            <person name="Dinh H."/>
            <person name="Thornton R."/>
            <person name="Coyle M."/>
            <person name="Francisco L."/>
            <person name="Jackson L."/>
            <person name="Javaid M."/>
            <person name="Korchina V."/>
            <person name="Kovar C."/>
            <person name="Mata R."/>
            <person name="Mathew T."/>
            <person name="Ngo R."/>
            <person name="Nguyen L."/>
            <person name="Nguyen N."/>
            <person name="Okwuonu G."/>
            <person name="Ongeri F."/>
            <person name="Pham C."/>
            <person name="Simmons D."/>
            <person name="Wilczek-Boney K."/>
            <person name="Hale W."/>
            <person name="Jakkamsetti A."/>
            <person name="Pham P."/>
            <person name="Ruth R."/>
            <person name="San Lucas F."/>
            <person name="Warren J."/>
            <person name="Zhang J."/>
            <person name="Zhao Z."/>
            <person name="Zhou C."/>
            <person name="Zhu D."/>
            <person name="Lee S."/>
            <person name="Bess C."/>
            <person name="Blankenburg K."/>
            <person name="Forbes L."/>
            <person name="Fu Q."/>
            <person name="Gubbala S."/>
            <person name="Hirani K."/>
            <person name="Jayaseelan J.C."/>
            <person name="Lara F."/>
            <person name="Munidasa M."/>
            <person name="Palculict T."/>
            <person name="Patil S."/>
            <person name="Pu L.-L."/>
            <person name="Saada N."/>
            <person name="Tang L."/>
            <person name="Weissenberger G."/>
            <person name="Zhu Y."/>
            <person name="Hemphill L."/>
            <person name="Shang Y."/>
            <person name="Youmans B."/>
            <person name="Ayvaz T."/>
            <person name="Ross M."/>
            <person name="Santibanez J."/>
            <person name="Aqrawi P."/>
            <person name="Gross S."/>
            <person name="Joshi V."/>
            <person name="Fowler G."/>
            <person name="Nazareth L."/>
            <person name="Reid J."/>
            <person name="Worley K."/>
            <person name="Petrosino J."/>
            <person name="Highlander S."/>
            <person name="Gibbs R."/>
        </authorList>
    </citation>
    <scope>NUCLEOTIDE SEQUENCE [LARGE SCALE GENOMIC DNA]</scope>
    <source>
        <strain evidence="4">DSM 15272</strain>
    </source>
</reference>
<evidence type="ECO:0000259" key="3">
    <source>
        <dbReference type="PROSITE" id="PS51762"/>
    </source>
</evidence>
<dbReference type="InterPro" id="IPR050546">
    <property type="entry name" value="Glycosyl_Hydrlase_16"/>
</dbReference>
<proteinExistence type="predicted"/>
<dbReference type="SUPFAM" id="SSF49899">
    <property type="entry name" value="Concanavalin A-like lectins/glucanases"/>
    <property type="match status" value="1"/>
</dbReference>
<keyword evidence="2" id="KW-0732">Signal</keyword>